<feature type="transmembrane region" description="Helical" evidence="10">
    <location>
        <begin position="57"/>
        <end position="76"/>
    </location>
</feature>
<dbReference type="Pfam" id="PF00083">
    <property type="entry name" value="Sugar_tr"/>
    <property type="match status" value="1"/>
</dbReference>
<feature type="region of interest" description="Disordered" evidence="9">
    <location>
        <begin position="414"/>
        <end position="439"/>
    </location>
</feature>
<evidence type="ECO:0000256" key="7">
    <source>
        <dbReference type="ARBA" id="ARBA00023136"/>
    </source>
</evidence>
<reference evidence="12" key="1">
    <citation type="journal article" date="2023" name="Insect Mol. Biol.">
        <title>Genome sequencing provides insights into the evolution of gene families encoding plant cell wall-degrading enzymes in longhorned beetles.</title>
        <authorList>
            <person name="Shin N.R."/>
            <person name="Okamura Y."/>
            <person name="Kirsch R."/>
            <person name="Pauchet Y."/>
        </authorList>
    </citation>
    <scope>NUCLEOTIDE SEQUENCE</scope>
    <source>
        <strain evidence="12">RBIC_L_NR</strain>
    </source>
</reference>
<evidence type="ECO:0000313" key="12">
    <source>
        <dbReference type="EMBL" id="KAJ8938241.1"/>
    </source>
</evidence>
<dbReference type="PRINTS" id="PR00171">
    <property type="entry name" value="SUGRTRNSPORT"/>
</dbReference>
<gene>
    <name evidence="12" type="ORF">NQ314_011570</name>
</gene>
<feature type="compositionally biased region" description="Polar residues" evidence="9">
    <location>
        <begin position="414"/>
        <end position="431"/>
    </location>
</feature>
<sequence length="457" mass="51423">MSYAWTAPYIPYLIRNDSHISTTIEVAQWLEPTLMYGSLCGLPLTMYLVNKIGRKKSLLLAALGNLVGWITIALANRIEYLFAVRFLSGMCGNMAFVAVPMYIAEIAEQNIRGLLSSIITLMSHIGCLTVYCVGPFLPFYVSPIIAGSILTLELLIFPFVPESPHFLLYKNRLEEAKKSLKYFRPGVDTEKELKDISESIESQKRERGKIQDLLLVKSNRKALLIMTVLNSGQHLCAYTVILMNMHLILEAAGAKYMEPSTAAILYASVMLLASTITSFQVDKYGRKVLLIISTIMTGVCLFTLAIYFNLKSLNFDVLPVSWIPIVSVMVYAAVFKCGLGVVPIIITSEIFPLNLKAIGMTIADGIKEFEKEDDIVVRDRSIWQPAKIVQKMENIPRSYIVEKDNGSVEELIETTSGSEKAGQETQQQYNEYNGHDSYRRSNRDIRLPKRFTDYKLT</sequence>
<feature type="transmembrane region" description="Helical" evidence="10">
    <location>
        <begin position="288"/>
        <end position="310"/>
    </location>
</feature>
<evidence type="ECO:0000256" key="9">
    <source>
        <dbReference type="SAM" id="MobiDB-lite"/>
    </source>
</evidence>
<dbReference type="FunFam" id="1.20.1250.20:FF:000218">
    <property type="entry name" value="facilitated trehalose transporter Tret1"/>
    <property type="match status" value="1"/>
</dbReference>
<feature type="transmembrane region" description="Helical" evidence="10">
    <location>
        <begin position="111"/>
        <end position="131"/>
    </location>
</feature>
<dbReference type="InterPro" id="IPR050549">
    <property type="entry name" value="MFS_Trehalose_Transporter"/>
</dbReference>
<dbReference type="InterPro" id="IPR020846">
    <property type="entry name" value="MFS_dom"/>
</dbReference>
<evidence type="ECO:0000256" key="2">
    <source>
        <dbReference type="ARBA" id="ARBA00022448"/>
    </source>
</evidence>
<dbReference type="PROSITE" id="PS50850">
    <property type="entry name" value="MFS"/>
    <property type="match status" value="1"/>
</dbReference>
<accession>A0AAV8XI79</accession>
<dbReference type="EMBL" id="JANEYF010003213">
    <property type="protein sequence ID" value="KAJ8938241.1"/>
    <property type="molecule type" value="Genomic_DNA"/>
</dbReference>
<evidence type="ECO:0000259" key="11">
    <source>
        <dbReference type="PROSITE" id="PS50850"/>
    </source>
</evidence>
<dbReference type="GO" id="GO:0005886">
    <property type="term" value="C:plasma membrane"/>
    <property type="evidence" value="ECO:0007669"/>
    <property type="project" value="UniProtKB-SubCell"/>
</dbReference>
<feature type="transmembrane region" description="Helical" evidence="10">
    <location>
        <begin position="82"/>
        <end position="104"/>
    </location>
</feature>
<keyword evidence="5 10" id="KW-0812">Transmembrane</keyword>
<evidence type="ECO:0000256" key="5">
    <source>
        <dbReference type="ARBA" id="ARBA00022692"/>
    </source>
</evidence>
<feature type="domain" description="Major facilitator superfamily (MFS) profile" evidence="11">
    <location>
        <begin position="1"/>
        <end position="457"/>
    </location>
</feature>
<feature type="transmembrane region" description="Helical" evidence="10">
    <location>
        <begin position="263"/>
        <end position="281"/>
    </location>
</feature>
<comment type="subcellular location">
    <subcellularLocation>
        <location evidence="1">Cell membrane</location>
        <topology evidence="1">Multi-pass membrane protein</topology>
    </subcellularLocation>
</comment>
<keyword evidence="8" id="KW-0325">Glycoprotein</keyword>
<dbReference type="PROSITE" id="PS00216">
    <property type="entry name" value="SUGAR_TRANSPORT_1"/>
    <property type="match status" value="1"/>
</dbReference>
<dbReference type="PANTHER" id="PTHR48021">
    <property type="match status" value="1"/>
</dbReference>
<dbReference type="SUPFAM" id="SSF103473">
    <property type="entry name" value="MFS general substrate transporter"/>
    <property type="match status" value="1"/>
</dbReference>
<evidence type="ECO:0000256" key="3">
    <source>
        <dbReference type="ARBA" id="ARBA00022475"/>
    </source>
</evidence>
<keyword evidence="13" id="KW-1185">Reference proteome</keyword>
<dbReference type="InterPro" id="IPR003663">
    <property type="entry name" value="Sugar/inositol_transpt"/>
</dbReference>
<feature type="transmembrane region" description="Helical" evidence="10">
    <location>
        <begin position="222"/>
        <end position="243"/>
    </location>
</feature>
<evidence type="ECO:0000256" key="6">
    <source>
        <dbReference type="ARBA" id="ARBA00022989"/>
    </source>
</evidence>
<keyword evidence="2" id="KW-0813">Transport</keyword>
<dbReference type="InterPro" id="IPR005829">
    <property type="entry name" value="Sugar_transporter_CS"/>
</dbReference>
<evidence type="ECO:0000256" key="8">
    <source>
        <dbReference type="ARBA" id="ARBA00023180"/>
    </source>
</evidence>
<dbReference type="Proteomes" id="UP001162156">
    <property type="component" value="Unassembled WGS sequence"/>
</dbReference>
<evidence type="ECO:0000313" key="13">
    <source>
        <dbReference type="Proteomes" id="UP001162156"/>
    </source>
</evidence>
<comment type="caution">
    <text evidence="12">The sequence shown here is derived from an EMBL/GenBank/DDBJ whole genome shotgun (WGS) entry which is preliminary data.</text>
</comment>
<keyword evidence="6 10" id="KW-1133">Transmembrane helix</keyword>
<dbReference type="Gene3D" id="1.20.1250.20">
    <property type="entry name" value="MFS general substrate transporter like domains"/>
    <property type="match status" value="1"/>
</dbReference>
<dbReference type="GO" id="GO:0022857">
    <property type="term" value="F:transmembrane transporter activity"/>
    <property type="evidence" value="ECO:0007669"/>
    <property type="project" value="InterPro"/>
</dbReference>
<dbReference type="PANTHER" id="PTHR48021:SF46">
    <property type="entry name" value="MAJOR FACILITATOR SUPERFAMILY (MFS) PROFILE DOMAIN-CONTAINING PROTEIN"/>
    <property type="match status" value="1"/>
</dbReference>
<feature type="transmembrane region" description="Helical" evidence="10">
    <location>
        <begin position="322"/>
        <end position="346"/>
    </location>
</feature>
<proteinExistence type="predicted"/>
<evidence type="ECO:0000256" key="10">
    <source>
        <dbReference type="SAM" id="Phobius"/>
    </source>
</evidence>
<name>A0AAV8XI79_9CUCU</name>
<keyword evidence="7 10" id="KW-0472">Membrane</keyword>
<feature type="transmembrane region" description="Helical" evidence="10">
    <location>
        <begin position="137"/>
        <end position="160"/>
    </location>
</feature>
<organism evidence="12 13">
    <name type="scientific">Rhamnusium bicolor</name>
    <dbReference type="NCBI Taxonomy" id="1586634"/>
    <lineage>
        <taxon>Eukaryota</taxon>
        <taxon>Metazoa</taxon>
        <taxon>Ecdysozoa</taxon>
        <taxon>Arthropoda</taxon>
        <taxon>Hexapoda</taxon>
        <taxon>Insecta</taxon>
        <taxon>Pterygota</taxon>
        <taxon>Neoptera</taxon>
        <taxon>Endopterygota</taxon>
        <taxon>Coleoptera</taxon>
        <taxon>Polyphaga</taxon>
        <taxon>Cucujiformia</taxon>
        <taxon>Chrysomeloidea</taxon>
        <taxon>Cerambycidae</taxon>
        <taxon>Lepturinae</taxon>
        <taxon>Rhagiini</taxon>
        <taxon>Rhamnusium</taxon>
    </lineage>
</organism>
<dbReference type="AlphaFoldDB" id="A0AAV8XI79"/>
<protein>
    <recommendedName>
        <fullName evidence="11">Major facilitator superfamily (MFS) profile domain-containing protein</fullName>
    </recommendedName>
</protein>
<dbReference type="InterPro" id="IPR036259">
    <property type="entry name" value="MFS_trans_sf"/>
</dbReference>
<keyword evidence="3" id="KW-1003">Cell membrane</keyword>
<keyword evidence="4" id="KW-0762">Sugar transport</keyword>
<evidence type="ECO:0000256" key="4">
    <source>
        <dbReference type="ARBA" id="ARBA00022597"/>
    </source>
</evidence>
<evidence type="ECO:0000256" key="1">
    <source>
        <dbReference type="ARBA" id="ARBA00004651"/>
    </source>
</evidence>
<dbReference type="InterPro" id="IPR005828">
    <property type="entry name" value="MFS_sugar_transport-like"/>
</dbReference>